<accession>A0A545T463</accession>
<name>A0A545T463_9PROT</name>
<organism evidence="1 2">
    <name type="scientific">Denitrobaculum tricleocarpae</name>
    <dbReference type="NCBI Taxonomy" id="2591009"/>
    <lineage>
        <taxon>Bacteria</taxon>
        <taxon>Pseudomonadati</taxon>
        <taxon>Pseudomonadota</taxon>
        <taxon>Alphaproteobacteria</taxon>
        <taxon>Rhodospirillales</taxon>
        <taxon>Rhodospirillaceae</taxon>
        <taxon>Denitrobaculum</taxon>
    </lineage>
</organism>
<reference evidence="1 2" key="1">
    <citation type="submission" date="2019-06" db="EMBL/GenBank/DDBJ databases">
        <title>Whole genome sequence for Rhodospirillaceae sp. R148.</title>
        <authorList>
            <person name="Wang G."/>
        </authorList>
    </citation>
    <scope>NUCLEOTIDE SEQUENCE [LARGE SCALE GENOMIC DNA]</scope>
    <source>
        <strain evidence="1 2">R148</strain>
    </source>
</reference>
<protein>
    <recommendedName>
        <fullName evidence="3">Sel1 repeat family protein</fullName>
    </recommendedName>
</protein>
<keyword evidence="2" id="KW-1185">Reference proteome</keyword>
<sequence length="176" mass="19540">MTPAQAVSYTEDYWRGADILTKRFICASYGETPEWCDELPGKVEVPKSIAGVLAARQQAAQEREAAAKAAADIIAARTALAKRVKSGRASSKDVEMLVEQAKAGEQEAMELIAWMYAQGLSPERKDEDELSELAYIWYGKAYLAGAKEVKVNMDQLWPTLSETQQNRIVAFFDKKT</sequence>
<dbReference type="AlphaFoldDB" id="A0A545T463"/>
<comment type="caution">
    <text evidence="1">The sequence shown here is derived from an EMBL/GenBank/DDBJ whole genome shotgun (WGS) entry which is preliminary data.</text>
</comment>
<dbReference type="Proteomes" id="UP000315252">
    <property type="component" value="Unassembled WGS sequence"/>
</dbReference>
<evidence type="ECO:0000313" key="1">
    <source>
        <dbReference type="EMBL" id="TQV71948.1"/>
    </source>
</evidence>
<dbReference type="EMBL" id="VHSH01000013">
    <property type="protein sequence ID" value="TQV71948.1"/>
    <property type="molecule type" value="Genomic_DNA"/>
</dbReference>
<evidence type="ECO:0000313" key="2">
    <source>
        <dbReference type="Proteomes" id="UP000315252"/>
    </source>
</evidence>
<proteinExistence type="predicted"/>
<gene>
    <name evidence="1" type="ORF">FKG95_26605</name>
</gene>
<evidence type="ECO:0008006" key="3">
    <source>
        <dbReference type="Google" id="ProtNLM"/>
    </source>
</evidence>